<dbReference type="Gene3D" id="3.30.450.20">
    <property type="entry name" value="PAS domain"/>
    <property type="match status" value="2"/>
</dbReference>
<evidence type="ECO:0000256" key="1">
    <source>
        <dbReference type="SAM" id="SignalP"/>
    </source>
</evidence>
<keyword evidence="1" id="KW-0732">Signal</keyword>
<protein>
    <submittedName>
        <fullName evidence="3">Chemotaxis signal transduction protein</fullName>
    </submittedName>
</protein>
<dbReference type="GO" id="GO:0007165">
    <property type="term" value="P:signal transduction"/>
    <property type="evidence" value="ECO:0007669"/>
    <property type="project" value="InterPro"/>
</dbReference>
<dbReference type="InterPro" id="IPR036061">
    <property type="entry name" value="CheW-like_dom_sf"/>
</dbReference>
<dbReference type="InterPro" id="IPR002545">
    <property type="entry name" value="CheW-lke_dom"/>
</dbReference>
<dbReference type="SUPFAM" id="SSF50341">
    <property type="entry name" value="CheW-like"/>
    <property type="match status" value="1"/>
</dbReference>
<reference evidence="3 4" key="1">
    <citation type="submission" date="2016-10" db="EMBL/GenBank/DDBJ databases">
        <authorList>
            <person name="de Groot N.N."/>
        </authorList>
    </citation>
    <scope>NUCLEOTIDE SEQUENCE [LARGE SCALE GENOMIC DNA]</scope>
    <source>
        <strain evidence="3 4">DSM 16619</strain>
    </source>
</reference>
<feature type="signal peptide" evidence="1">
    <location>
        <begin position="1"/>
        <end position="20"/>
    </location>
</feature>
<sequence>MPTVCSALGACITIWAIAQAKGLPVSHASPFTAAPEQWLRYMPAAQHQRQELRLVENAWDHLSLLSSLSLLSAKASSGADLAQARRDFAALSADLLRGLAGEALKNRIADIAARAQVCIDVLVRNLFERTADIGFFATDVGVAAFLGDPSPETRPAIEARLREYADKYTVYGNIFLFDTAGRPCAQLQAVEPLTPAPQAEADRAFLQAVLQSHAPYAEHYAVHGFSGEAGKTLMYARRVDFEGQPVGVLCLQFKLADEMPAIFDSVQDGGALPGQGGDAVLALVDAEGRVLVSSDPLQLPSGWKLPQAAAAGVQPVSHASRRYLMAVRDTQGFQGYAGPGWRGVALLPLDVAFDEAAQDPAEAFPVELAGHADVLSQELRDIPGRSAAIQSALERSVWNGLLDLHQLGGDAAVPRELQFAKTLLSEIGATARKTALAFAGALQDLYGVVMRSLLSDARGRASLAMQILDRNLYERANDCRWWALTPQFARTLEAGTRGCGQATAVLQEINRLYTVYASLVLFDREGRVVAVSRPDQAEHVGAQLDEEWVGRCLRLQGSQGYVVSRYGPSRFYGQGPTFVYAAAVRGDGRTAGHTEARTGAGSRSAAGPLLGGIAIVWDAAEQLSSILADCAVGAGPQDVLAFVDAQGAVVCAAGDAVVAALPELAAGHAESRMAVLGPHLYALGFARGQGYREFRAQDGYDHGLGCTVLRHVCQHHAAVPLAPALSTQPGVRADAAHGVQLASFRMGAQWFGLESASVVEAAPDVTVLHAGGLRAPFLGLAQIGQRVCPVVDLRSLIAPTEGGAPVPAPRGGDPNRQIVVVRATLDDGRVQEFALRVDALGAILELDRRTLQPVSVGTAAGAPALVDAVVPVATAATASQSPGRAMLCRISPQWLQQCAAGALVDAPPQELQALLAAAA</sequence>
<evidence type="ECO:0000313" key="4">
    <source>
        <dbReference type="Proteomes" id="UP000198781"/>
    </source>
</evidence>
<accession>A0A1G6NXU2</accession>
<feature type="domain" description="CheW-like" evidence="2">
    <location>
        <begin position="741"/>
        <end position="869"/>
    </location>
</feature>
<dbReference type="AlphaFoldDB" id="A0A1G6NXU2"/>
<feature type="chain" id="PRO_5011477717" evidence="1">
    <location>
        <begin position="21"/>
        <end position="919"/>
    </location>
</feature>
<proteinExistence type="predicted"/>
<dbReference type="EMBL" id="FMZC01000003">
    <property type="protein sequence ID" value="SDC72850.1"/>
    <property type="molecule type" value="Genomic_DNA"/>
</dbReference>
<dbReference type="GO" id="GO:0006935">
    <property type="term" value="P:chemotaxis"/>
    <property type="evidence" value="ECO:0007669"/>
    <property type="project" value="InterPro"/>
</dbReference>
<name>A0A1G6NXU2_9BURK</name>
<organism evidence="3 4">
    <name type="scientific">Paracidovorax valerianellae</name>
    <dbReference type="NCBI Taxonomy" id="187868"/>
    <lineage>
        <taxon>Bacteria</taxon>
        <taxon>Pseudomonadati</taxon>
        <taxon>Pseudomonadota</taxon>
        <taxon>Betaproteobacteria</taxon>
        <taxon>Burkholderiales</taxon>
        <taxon>Comamonadaceae</taxon>
        <taxon>Paracidovorax</taxon>
    </lineage>
</organism>
<dbReference type="Proteomes" id="UP000198781">
    <property type="component" value="Unassembled WGS sequence"/>
</dbReference>
<gene>
    <name evidence="3" type="ORF">SAMN05192589_10390</name>
</gene>
<evidence type="ECO:0000313" key="3">
    <source>
        <dbReference type="EMBL" id="SDC72850.1"/>
    </source>
</evidence>
<keyword evidence="4" id="KW-1185">Reference proteome</keyword>
<evidence type="ECO:0000259" key="2">
    <source>
        <dbReference type="Pfam" id="PF01584"/>
    </source>
</evidence>
<dbReference type="Pfam" id="PF01584">
    <property type="entry name" value="CheW"/>
    <property type="match status" value="1"/>
</dbReference>
<dbReference type="STRING" id="187868.SAMN05192589_10390"/>